<sequence length="28" mass="3244">MTIVNTGVCIHRSRSDSITLKIISQRWQ</sequence>
<proteinExistence type="predicted"/>
<reference evidence="1" key="1">
    <citation type="submission" date="2018-02" db="EMBL/GenBank/DDBJ databases">
        <title>Rhizophora mucronata_Transcriptome.</title>
        <authorList>
            <person name="Meera S.P."/>
            <person name="Sreeshan A."/>
            <person name="Augustine A."/>
        </authorList>
    </citation>
    <scope>NUCLEOTIDE SEQUENCE</scope>
    <source>
        <tissue evidence="1">Leaf</tissue>
    </source>
</reference>
<dbReference type="EMBL" id="GGEC01072040">
    <property type="protein sequence ID" value="MBX52524.1"/>
    <property type="molecule type" value="Transcribed_RNA"/>
</dbReference>
<dbReference type="AlphaFoldDB" id="A0A2P2PCQ9"/>
<protein>
    <submittedName>
        <fullName evidence="1">Uncharacterized protein</fullName>
    </submittedName>
</protein>
<organism evidence="1">
    <name type="scientific">Rhizophora mucronata</name>
    <name type="common">Asiatic mangrove</name>
    <dbReference type="NCBI Taxonomy" id="61149"/>
    <lineage>
        <taxon>Eukaryota</taxon>
        <taxon>Viridiplantae</taxon>
        <taxon>Streptophyta</taxon>
        <taxon>Embryophyta</taxon>
        <taxon>Tracheophyta</taxon>
        <taxon>Spermatophyta</taxon>
        <taxon>Magnoliopsida</taxon>
        <taxon>eudicotyledons</taxon>
        <taxon>Gunneridae</taxon>
        <taxon>Pentapetalae</taxon>
        <taxon>rosids</taxon>
        <taxon>fabids</taxon>
        <taxon>Malpighiales</taxon>
        <taxon>Rhizophoraceae</taxon>
        <taxon>Rhizophora</taxon>
    </lineage>
</organism>
<accession>A0A2P2PCQ9</accession>
<name>A0A2P2PCQ9_RHIMU</name>
<evidence type="ECO:0000313" key="1">
    <source>
        <dbReference type="EMBL" id="MBX52524.1"/>
    </source>
</evidence>